<feature type="region of interest" description="Disordered" evidence="1">
    <location>
        <begin position="1"/>
        <end position="72"/>
    </location>
</feature>
<feature type="compositionally biased region" description="Gly residues" evidence="1">
    <location>
        <begin position="18"/>
        <end position="28"/>
    </location>
</feature>
<feature type="compositionally biased region" description="Polar residues" evidence="1">
    <location>
        <begin position="183"/>
        <end position="202"/>
    </location>
</feature>
<dbReference type="Proteomes" id="UP000729402">
    <property type="component" value="Unassembled WGS sequence"/>
</dbReference>
<comment type="caution">
    <text evidence="2">The sequence shown here is derived from an EMBL/GenBank/DDBJ whole genome shotgun (WGS) entry which is preliminary data.</text>
</comment>
<organism evidence="2 3">
    <name type="scientific">Zizania palustris</name>
    <name type="common">Northern wild rice</name>
    <dbReference type="NCBI Taxonomy" id="103762"/>
    <lineage>
        <taxon>Eukaryota</taxon>
        <taxon>Viridiplantae</taxon>
        <taxon>Streptophyta</taxon>
        <taxon>Embryophyta</taxon>
        <taxon>Tracheophyta</taxon>
        <taxon>Spermatophyta</taxon>
        <taxon>Magnoliopsida</taxon>
        <taxon>Liliopsida</taxon>
        <taxon>Poales</taxon>
        <taxon>Poaceae</taxon>
        <taxon>BOP clade</taxon>
        <taxon>Oryzoideae</taxon>
        <taxon>Oryzeae</taxon>
        <taxon>Zizaniinae</taxon>
        <taxon>Zizania</taxon>
    </lineage>
</organism>
<evidence type="ECO:0000313" key="2">
    <source>
        <dbReference type="EMBL" id="KAG8077741.1"/>
    </source>
</evidence>
<feature type="region of interest" description="Disordered" evidence="1">
    <location>
        <begin position="120"/>
        <end position="149"/>
    </location>
</feature>
<evidence type="ECO:0000256" key="1">
    <source>
        <dbReference type="SAM" id="MobiDB-lite"/>
    </source>
</evidence>
<reference evidence="2" key="2">
    <citation type="submission" date="2021-02" db="EMBL/GenBank/DDBJ databases">
        <authorList>
            <person name="Kimball J.A."/>
            <person name="Haas M.W."/>
            <person name="Macchietto M."/>
            <person name="Kono T."/>
            <person name="Duquette J."/>
            <person name="Shao M."/>
        </authorList>
    </citation>
    <scope>NUCLEOTIDE SEQUENCE</scope>
    <source>
        <tissue evidence="2">Fresh leaf tissue</tissue>
    </source>
</reference>
<proteinExistence type="predicted"/>
<evidence type="ECO:0000313" key="3">
    <source>
        <dbReference type="Proteomes" id="UP000729402"/>
    </source>
</evidence>
<accession>A0A8J5SJL9</accession>
<feature type="compositionally biased region" description="Basic and acidic residues" evidence="1">
    <location>
        <begin position="1"/>
        <end position="17"/>
    </location>
</feature>
<keyword evidence="3" id="KW-1185">Reference proteome</keyword>
<gene>
    <name evidence="2" type="ORF">GUJ93_ZPchr0007g4090</name>
</gene>
<feature type="compositionally biased region" description="Gly residues" evidence="1">
    <location>
        <begin position="48"/>
        <end position="60"/>
    </location>
</feature>
<sequence>MRRDLDRGDKWFGDSHGSEGGGSMGGGADFTRFGGKRKMPERGDSWGVHGGRGLGDGAFRGRGRRGSGGRYGHQAFRDDCQLELHGDAPLDHGFSRGDQQFSRASKGEDLVCYNCGAKGADSKTDAKQYRQASGFEESNSNSDKGGKVDIPEYLEDMSEDEVMDHEKKIEEDSGCDVAKNTIEDNTVGLSQSEGGSQKSQNLPVERPEDQNLEARMDSTSSSVVINDNDEVIPPVLGVISEEGAITDIPNSFCD</sequence>
<feature type="region of interest" description="Disordered" evidence="1">
    <location>
        <begin position="170"/>
        <end position="222"/>
    </location>
</feature>
<reference evidence="2" key="1">
    <citation type="journal article" date="2021" name="bioRxiv">
        <title>Whole Genome Assembly and Annotation of Northern Wild Rice, Zizania palustris L., Supports a Whole Genome Duplication in the Zizania Genus.</title>
        <authorList>
            <person name="Haas M."/>
            <person name="Kono T."/>
            <person name="Macchietto M."/>
            <person name="Millas R."/>
            <person name="McGilp L."/>
            <person name="Shao M."/>
            <person name="Duquette J."/>
            <person name="Hirsch C.N."/>
            <person name="Kimball J."/>
        </authorList>
    </citation>
    <scope>NUCLEOTIDE SEQUENCE</scope>
    <source>
        <tissue evidence="2">Fresh leaf tissue</tissue>
    </source>
</reference>
<dbReference type="EMBL" id="JAAALK010000282">
    <property type="protein sequence ID" value="KAG8077741.1"/>
    <property type="molecule type" value="Genomic_DNA"/>
</dbReference>
<dbReference type="AlphaFoldDB" id="A0A8J5SJL9"/>
<protein>
    <submittedName>
        <fullName evidence="2">Uncharacterized protein</fullName>
    </submittedName>
</protein>
<name>A0A8J5SJL9_ZIZPA</name>
<feature type="compositionally biased region" description="Basic and acidic residues" evidence="1">
    <location>
        <begin position="205"/>
        <end position="216"/>
    </location>
</feature>